<organism evidence="1 2">
    <name type="scientific">Actinocorallia longicatena</name>
    <dbReference type="NCBI Taxonomy" id="111803"/>
    <lineage>
        <taxon>Bacteria</taxon>
        <taxon>Bacillati</taxon>
        <taxon>Actinomycetota</taxon>
        <taxon>Actinomycetes</taxon>
        <taxon>Streptosporangiales</taxon>
        <taxon>Thermomonosporaceae</taxon>
        <taxon>Actinocorallia</taxon>
    </lineage>
</organism>
<proteinExistence type="predicted"/>
<evidence type="ECO:0000313" key="1">
    <source>
        <dbReference type="EMBL" id="GAA3204627.1"/>
    </source>
</evidence>
<reference evidence="2" key="1">
    <citation type="journal article" date="2019" name="Int. J. Syst. Evol. Microbiol.">
        <title>The Global Catalogue of Microorganisms (GCM) 10K type strain sequencing project: providing services to taxonomists for standard genome sequencing and annotation.</title>
        <authorList>
            <consortium name="The Broad Institute Genomics Platform"/>
            <consortium name="The Broad Institute Genome Sequencing Center for Infectious Disease"/>
            <person name="Wu L."/>
            <person name="Ma J."/>
        </authorList>
    </citation>
    <scope>NUCLEOTIDE SEQUENCE [LARGE SCALE GENOMIC DNA]</scope>
    <source>
        <strain evidence="2">JCM 9377</strain>
    </source>
</reference>
<protein>
    <submittedName>
        <fullName evidence="1">Uncharacterized protein</fullName>
    </submittedName>
</protein>
<comment type="caution">
    <text evidence="1">The sequence shown here is derived from an EMBL/GenBank/DDBJ whole genome shotgun (WGS) entry which is preliminary data.</text>
</comment>
<accession>A0ABP6Q865</accession>
<keyword evidence="2" id="KW-1185">Reference proteome</keyword>
<name>A0ABP6Q865_9ACTN</name>
<dbReference type="EMBL" id="BAAAUV010000004">
    <property type="protein sequence ID" value="GAA3204627.1"/>
    <property type="molecule type" value="Genomic_DNA"/>
</dbReference>
<evidence type="ECO:0000313" key="2">
    <source>
        <dbReference type="Proteomes" id="UP001501237"/>
    </source>
</evidence>
<dbReference type="Proteomes" id="UP001501237">
    <property type="component" value="Unassembled WGS sequence"/>
</dbReference>
<gene>
    <name evidence="1" type="ORF">GCM10010468_19220</name>
</gene>
<dbReference type="RefSeq" id="WP_344824937.1">
    <property type="nucleotide sequence ID" value="NZ_BAAAUV010000004.1"/>
</dbReference>
<sequence>MRLPAPASAVLTTIVEAVAPFGAALAWLPLVPEPPAEPVHEVTR</sequence>